<name>A0A4U8YN51_9BACT</name>
<evidence type="ECO:0000313" key="1">
    <source>
        <dbReference type="EMBL" id="VFQ45505.1"/>
    </source>
</evidence>
<accession>A0A4U8YN51</accession>
<dbReference type="Proteomes" id="UP000507962">
    <property type="component" value="Unassembled WGS sequence"/>
</dbReference>
<proteinExistence type="predicted"/>
<dbReference type="EMBL" id="CAADHO010000005">
    <property type="protein sequence ID" value="VFQ45505.1"/>
    <property type="molecule type" value="Genomic_DNA"/>
</dbReference>
<protein>
    <submittedName>
        <fullName evidence="1">Uncharacterized protein</fullName>
    </submittedName>
</protein>
<dbReference type="AlphaFoldDB" id="A0A4U8YN51"/>
<sequence>MGGHADKAWRVGAVGFLSSAVLPGLVSVVRVVNIVNNTLTGQGGHGTPFNVFPLA</sequence>
<keyword evidence="2" id="KW-1185">Reference proteome</keyword>
<organism evidence="1 2">
    <name type="scientific">Desulfoluna butyratoxydans</name>
    <dbReference type="NCBI Taxonomy" id="231438"/>
    <lineage>
        <taxon>Bacteria</taxon>
        <taxon>Pseudomonadati</taxon>
        <taxon>Thermodesulfobacteriota</taxon>
        <taxon>Desulfobacteria</taxon>
        <taxon>Desulfobacterales</taxon>
        <taxon>Desulfolunaceae</taxon>
        <taxon>Desulfoluna</taxon>
    </lineage>
</organism>
<evidence type="ECO:0000313" key="2">
    <source>
        <dbReference type="Proteomes" id="UP000507962"/>
    </source>
</evidence>
<reference evidence="1 2" key="1">
    <citation type="submission" date="2019-03" db="EMBL/GenBank/DDBJ databases">
        <authorList>
            <person name="Nijsse B."/>
        </authorList>
    </citation>
    <scope>NUCLEOTIDE SEQUENCE [LARGE SCALE GENOMIC DNA]</scope>
    <source>
        <strain evidence="1">Desulfoluna butyratoxydans MSL71</strain>
    </source>
</reference>
<gene>
    <name evidence="1" type="ORF">MSL71_31630</name>
</gene>